<dbReference type="InterPro" id="IPR036869">
    <property type="entry name" value="J_dom_sf"/>
</dbReference>
<dbReference type="SUPFAM" id="SSF46565">
    <property type="entry name" value="Chaperone J-domain"/>
    <property type="match status" value="1"/>
</dbReference>
<keyword evidence="4" id="KW-0862">Zinc</keyword>
<evidence type="ECO:0000259" key="6">
    <source>
        <dbReference type="PROSITE" id="PS50076"/>
    </source>
</evidence>
<dbReference type="SMART" id="SM00271">
    <property type="entry name" value="DnaJ"/>
    <property type="match status" value="1"/>
</dbReference>
<dbReference type="GO" id="GO:0008270">
    <property type="term" value="F:zinc ion binding"/>
    <property type="evidence" value="ECO:0007669"/>
    <property type="project" value="UniProtKB-KW"/>
</dbReference>
<organism evidence="7 8">
    <name type="scientific">Flavobacterium endophyticum</name>
    <dbReference type="NCBI Taxonomy" id="1540163"/>
    <lineage>
        <taxon>Bacteria</taxon>
        <taxon>Pseudomonadati</taxon>
        <taxon>Bacteroidota</taxon>
        <taxon>Flavobacteriia</taxon>
        <taxon>Flavobacteriales</taxon>
        <taxon>Flavobacteriaceae</taxon>
        <taxon>Flavobacterium</taxon>
    </lineage>
</organism>
<dbReference type="InterPro" id="IPR018253">
    <property type="entry name" value="DnaJ_domain_CS"/>
</dbReference>
<sequence>MAFIDYYSVLEIDKKASIDEIKKAYRKLARKYHPDLNPNDADANKKFQQINEANEVLSDPEKRKKYDAYGENWQHAEEYEKARQSQSQYQDGGSSFSDYGDASFGGADFSDFFESMFGGKRGGSRQQMGFKGQDYNAELHLKLRDITKTHKQTITVNGKNLRITVPAGIADGQVIKLKGHGGPGANNGPAGDLYITFRIEEDAEFKRLNNDLYKAVSLDIFTAILGGEITVETMDGKVKLKVPPETQNGTKVRLKNKGIAVYKKEGSFGDLIISYDIKIPTNLSEKQKEAFTELSKL</sequence>
<evidence type="ECO:0000256" key="5">
    <source>
        <dbReference type="ARBA" id="ARBA00023186"/>
    </source>
</evidence>
<evidence type="ECO:0000256" key="1">
    <source>
        <dbReference type="ARBA" id="ARBA00022723"/>
    </source>
</evidence>
<dbReference type="GO" id="GO:0042026">
    <property type="term" value="P:protein refolding"/>
    <property type="evidence" value="ECO:0007669"/>
    <property type="project" value="TreeGrafter"/>
</dbReference>
<dbReference type="AlphaFoldDB" id="A0A495M312"/>
<gene>
    <name evidence="7" type="ORF">CLV94_2743</name>
</gene>
<dbReference type="SUPFAM" id="SSF49493">
    <property type="entry name" value="HSP40/DnaJ peptide-binding domain"/>
    <property type="match status" value="2"/>
</dbReference>
<proteinExistence type="predicted"/>
<accession>A0A495M312</accession>
<dbReference type="Pfam" id="PF01556">
    <property type="entry name" value="DnaJ_C"/>
    <property type="match status" value="1"/>
</dbReference>
<keyword evidence="3" id="KW-0863">Zinc-finger</keyword>
<protein>
    <submittedName>
        <fullName evidence="7">Curved DNA-binding protein</fullName>
    </submittedName>
</protein>
<dbReference type="PROSITE" id="PS00636">
    <property type="entry name" value="DNAJ_1"/>
    <property type="match status" value="1"/>
</dbReference>
<evidence type="ECO:0000256" key="2">
    <source>
        <dbReference type="ARBA" id="ARBA00022737"/>
    </source>
</evidence>
<dbReference type="Proteomes" id="UP000277579">
    <property type="component" value="Unassembled WGS sequence"/>
</dbReference>
<keyword evidence="1" id="KW-0479">Metal-binding</keyword>
<dbReference type="CDD" id="cd10747">
    <property type="entry name" value="DnaJ_C"/>
    <property type="match status" value="1"/>
</dbReference>
<keyword evidence="8" id="KW-1185">Reference proteome</keyword>
<dbReference type="GO" id="GO:0005737">
    <property type="term" value="C:cytoplasm"/>
    <property type="evidence" value="ECO:0007669"/>
    <property type="project" value="TreeGrafter"/>
</dbReference>
<feature type="domain" description="J" evidence="6">
    <location>
        <begin position="5"/>
        <end position="70"/>
    </location>
</feature>
<keyword evidence="5" id="KW-0143">Chaperone</keyword>
<dbReference type="PROSITE" id="PS50076">
    <property type="entry name" value="DNAJ_2"/>
    <property type="match status" value="1"/>
</dbReference>
<dbReference type="PANTHER" id="PTHR43096:SF52">
    <property type="entry name" value="DNAJ HOMOLOG 1, MITOCHONDRIAL-RELATED"/>
    <property type="match status" value="1"/>
</dbReference>
<evidence type="ECO:0000313" key="7">
    <source>
        <dbReference type="EMBL" id="RKS20364.1"/>
    </source>
</evidence>
<dbReference type="GO" id="GO:0003677">
    <property type="term" value="F:DNA binding"/>
    <property type="evidence" value="ECO:0007669"/>
    <property type="project" value="UniProtKB-KW"/>
</dbReference>
<dbReference type="OrthoDB" id="9779622at2"/>
<evidence type="ECO:0000256" key="3">
    <source>
        <dbReference type="ARBA" id="ARBA00022771"/>
    </source>
</evidence>
<dbReference type="Pfam" id="PF00226">
    <property type="entry name" value="DnaJ"/>
    <property type="match status" value="1"/>
</dbReference>
<dbReference type="InterPro" id="IPR001623">
    <property type="entry name" value="DnaJ_domain"/>
</dbReference>
<dbReference type="PRINTS" id="PR00625">
    <property type="entry name" value="JDOMAIN"/>
</dbReference>
<keyword evidence="2" id="KW-0677">Repeat</keyword>
<dbReference type="Gene3D" id="1.10.287.110">
    <property type="entry name" value="DnaJ domain"/>
    <property type="match status" value="1"/>
</dbReference>
<dbReference type="FunFam" id="2.60.260.20:FF:000005">
    <property type="entry name" value="Chaperone protein dnaJ 1, mitochondrial"/>
    <property type="match status" value="1"/>
</dbReference>
<dbReference type="EMBL" id="RBLC01000004">
    <property type="protein sequence ID" value="RKS20364.1"/>
    <property type="molecule type" value="Genomic_DNA"/>
</dbReference>
<dbReference type="InterPro" id="IPR008971">
    <property type="entry name" value="HSP40/DnaJ_pept-bd"/>
</dbReference>
<dbReference type="InterPro" id="IPR002939">
    <property type="entry name" value="DnaJ_C"/>
</dbReference>
<name>A0A495M312_9FLAO</name>
<evidence type="ECO:0000256" key="4">
    <source>
        <dbReference type="ARBA" id="ARBA00022833"/>
    </source>
</evidence>
<dbReference type="Gene3D" id="2.60.260.20">
    <property type="entry name" value="Urease metallochaperone UreE, N-terminal domain"/>
    <property type="match status" value="2"/>
</dbReference>
<dbReference type="GO" id="GO:0051082">
    <property type="term" value="F:unfolded protein binding"/>
    <property type="evidence" value="ECO:0007669"/>
    <property type="project" value="InterPro"/>
</dbReference>
<evidence type="ECO:0000313" key="8">
    <source>
        <dbReference type="Proteomes" id="UP000277579"/>
    </source>
</evidence>
<keyword evidence="7" id="KW-0238">DNA-binding</keyword>
<comment type="caution">
    <text evidence="7">The sequence shown here is derived from an EMBL/GenBank/DDBJ whole genome shotgun (WGS) entry which is preliminary data.</text>
</comment>
<dbReference type="CDD" id="cd06257">
    <property type="entry name" value="DnaJ"/>
    <property type="match status" value="1"/>
</dbReference>
<reference evidence="7 8" key="1">
    <citation type="submission" date="2018-10" db="EMBL/GenBank/DDBJ databases">
        <title>Genomic Encyclopedia of Archaeal and Bacterial Type Strains, Phase II (KMG-II): from individual species to whole genera.</title>
        <authorList>
            <person name="Goeker M."/>
        </authorList>
    </citation>
    <scope>NUCLEOTIDE SEQUENCE [LARGE SCALE GENOMIC DNA]</scope>
    <source>
        <strain evidence="7 8">DSM 29537</strain>
    </source>
</reference>
<dbReference type="PANTHER" id="PTHR43096">
    <property type="entry name" value="DNAJ HOMOLOG 1, MITOCHONDRIAL-RELATED"/>
    <property type="match status" value="1"/>
</dbReference>
<dbReference type="RefSeq" id="WP_121377033.1">
    <property type="nucleotide sequence ID" value="NZ_RBLC01000004.1"/>
</dbReference>